<evidence type="ECO:0008006" key="11">
    <source>
        <dbReference type="Google" id="ProtNLM"/>
    </source>
</evidence>
<keyword evidence="6 8" id="KW-0472">Membrane</keyword>
<dbReference type="STRING" id="1316936.K678_17386"/>
<dbReference type="AlphaFoldDB" id="S9S6C4"/>
<dbReference type="eggNOG" id="ENOG502Z9HB">
    <property type="taxonomic scope" value="Bacteria"/>
</dbReference>
<evidence type="ECO:0000256" key="8">
    <source>
        <dbReference type="SAM" id="Phobius"/>
    </source>
</evidence>
<protein>
    <recommendedName>
        <fullName evidence="11">DUF2029 domain-containing protein</fullName>
    </recommendedName>
</protein>
<evidence type="ECO:0000256" key="5">
    <source>
        <dbReference type="ARBA" id="ARBA00022989"/>
    </source>
</evidence>
<feature type="transmembrane region" description="Helical" evidence="8">
    <location>
        <begin position="139"/>
        <end position="164"/>
    </location>
</feature>
<feature type="transmembrane region" description="Helical" evidence="8">
    <location>
        <begin position="97"/>
        <end position="127"/>
    </location>
</feature>
<keyword evidence="2" id="KW-1003">Cell membrane</keyword>
<feature type="non-terminal residue" evidence="9">
    <location>
        <position position="280"/>
    </location>
</feature>
<feature type="transmembrane region" description="Helical" evidence="8">
    <location>
        <begin position="12"/>
        <end position="31"/>
    </location>
</feature>
<reference evidence="9 10" key="1">
    <citation type="submission" date="2013-04" db="EMBL/GenBank/DDBJ databases">
        <authorList>
            <person name="Kuznetsov B."/>
            <person name="Ivanovsky R."/>
        </authorList>
    </citation>
    <scope>NUCLEOTIDE SEQUENCE [LARGE SCALE GENOMIC DNA]</scope>
    <source>
        <strain evidence="9 10">MGU-K5</strain>
    </source>
</reference>
<keyword evidence="5 8" id="KW-1133">Transmembrane helix</keyword>
<gene>
    <name evidence="9" type="ORF">K678_17386</name>
</gene>
<dbReference type="GO" id="GO:0005886">
    <property type="term" value="C:plasma membrane"/>
    <property type="evidence" value="ECO:0007669"/>
    <property type="project" value="UniProtKB-SubCell"/>
</dbReference>
<proteinExistence type="inferred from homology"/>
<comment type="similarity">
    <text evidence="7">Belongs to the glycosyltransferase 87 family.</text>
</comment>
<keyword evidence="4 8" id="KW-0812">Transmembrane</keyword>
<evidence type="ECO:0000256" key="6">
    <source>
        <dbReference type="ARBA" id="ARBA00023136"/>
    </source>
</evidence>
<evidence type="ECO:0000313" key="9">
    <source>
        <dbReference type="EMBL" id="EPY00184.1"/>
    </source>
</evidence>
<evidence type="ECO:0000313" key="10">
    <source>
        <dbReference type="Proteomes" id="UP000015350"/>
    </source>
</evidence>
<dbReference type="Pfam" id="PF09594">
    <property type="entry name" value="GT87"/>
    <property type="match status" value="1"/>
</dbReference>
<evidence type="ECO:0000256" key="2">
    <source>
        <dbReference type="ARBA" id="ARBA00022475"/>
    </source>
</evidence>
<dbReference type="Proteomes" id="UP000015350">
    <property type="component" value="Unassembled WGS sequence"/>
</dbReference>
<evidence type="ECO:0000256" key="7">
    <source>
        <dbReference type="ARBA" id="ARBA00024033"/>
    </source>
</evidence>
<evidence type="ECO:0000256" key="3">
    <source>
        <dbReference type="ARBA" id="ARBA00022679"/>
    </source>
</evidence>
<dbReference type="GO" id="GO:0016758">
    <property type="term" value="F:hexosyltransferase activity"/>
    <property type="evidence" value="ECO:0007669"/>
    <property type="project" value="InterPro"/>
</dbReference>
<feature type="transmembrane region" description="Helical" evidence="8">
    <location>
        <begin position="207"/>
        <end position="226"/>
    </location>
</feature>
<comment type="subcellular location">
    <subcellularLocation>
        <location evidence="1">Cell membrane</location>
        <topology evidence="1">Multi-pass membrane protein</topology>
    </subcellularLocation>
</comment>
<name>S9S6C4_MAGFU</name>
<sequence length="280" mass="30167">MRFIRLSAEGRILNILKIITLIGISINVYSYTIGLENESTPILTRHNDFFEFWSMSKAIWSGFVDRIYDVKAFSAYQLDLQGGKSSFILPNFYPPSFLFFVLPLSLGPFLVMAHVWIFGTLALFATLGQGRRWSGRRALVLLAAPSTMVTMAAGQTGFLTAALLGGGLGLLRTHPVAAGVCLGLVTIKPHLALLAGVALLAARAWRAILAAALTFATLAGLSAAAFGPELWLDWVRVLPQAWEMNLAAFDRLGGFMPTLTGALLKLGTPLAVAKTAQTLA</sequence>
<feature type="transmembrane region" description="Helical" evidence="8">
    <location>
        <begin position="176"/>
        <end position="200"/>
    </location>
</feature>
<keyword evidence="3" id="KW-0808">Transferase</keyword>
<dbReference type="InterPro" id="IPR018584">
    <property type="entry name" value="GT87"/>
</dbReference>
<accession>S9S6C4</accession>
<evidence type="ECO:0000256" key="4">
    <source>
        <dbReference type="ARBA" id="ARBA00022692"/>
    </source>
</evidence>
<dbReference type="EMBL" id="AQPH01000138">
    <property type="protein sequence ID" value="EPY00184.1"/>
    <property type="molecule type" value="Genomic_DNA"/>
</dbReference>
<comment type="caution">
    <text evidence="9">The sequence shown here is derived from an EMBL/GenBank/DDBJ whole genome shotgun (WGS) entry which is preliminary data.</text>
</comment>
<organism evidence="9 10">
    <name type="scientific">Magnetospirillum fulvum MGU-K5</name>
    <dbReference type="NCBI Taxonomy" id="1316936"/>
    <lineage>
        <taxon>Bacteria</taxon>
        <taxon>Pseudomonadati</taxon>
        <taxon>Pseudomonadota</taxon>
        <taxon>Alphaproteobacteria</taxon>
        <taxon>Rhodospirillales</taxon>
        <taxon>Rhodospirillaceae</taxon>
        <taxon>Magnetospirillum</taxon>
    </lineage>
</organism>
<evidence type="ECO:0000256" key="1">
    <source>
        <dbReference type="ARBA" id="ARBA00004651"/>
    </source>
</evidence>